<dbReference type="InterPro" id="IPR050267">
    <property type="entry name" value="Anti-sigma-factor_SerPK"/>
</dbReference>
<feature type="domain" description="Histidine kinase/HSP90-like ATPase" evidence="2">
    <location>
        <begin position="201"/>
        <end position="314"/>
    </location>
</feature>
<evidence type="ECO:0000259" key="2">
    <source>
        <dbReference type="Pfam" id="PF13581"/>
    </source>
</evidence>
<dbReference type="CDD" id="cd16936">
    <property type="entry name" value="HATPase_RsbW-like"/>
    <property type="match status" value="1"/>
</dbReference>
<keyword evidence="1" id="KW-0723">Serine/threonine-protein kinase</keyword>
<evidence type="ECO:0000313" key="4">
    <source>
        <dbReference type="EMBL" id="MFC5827110.1"/>
    </source>
</evidence>
<gene>
    <name evidence="4" type="ORF">ACFPZ3_24840</name>
</gene>
<keyword evidence="1" id="KW-0808">Transferase</keyword>
<proteinExistence type="predicted"/>
<evidence type="ECO:0000259" key="3">
    <source>
        <dbReference type="Pfam" id="PF14417"/>
    </source>
</evidence>
<sequence>MNTGLAGKPLATGPELSHHALIYRSTEEFLAGAVPFCRDGLAADEKVLVVTTPENIESLSAAVAGVEFADSRRWYDAPGRALAAYNRYVDTHGTAHRRVRILGEPVWQDRGPAETAEWTRYESVLNAAFADRPVWIVCPYAARALPRGVVADAHRTHPHLLSGAGAYRSIAYTEPDAFTCADDHLPLPPPPADTLNIAFDDDLRLMRNQLTVYAKLLALPVEQVERLLLAVSELAANALEHGGGHGRVQLWADGEHLVCDVTDPGRMEVPYPGYLPPSPAAPRGQGLWVVRQLCELVEIRTNVAGDHGTQIRLRMSPA</sequence>
<feature type="domain" description="MEDS" evidence="3">
    <location>
        <begin position="18"/>
        <end position="158"/>
    </location>
</feature>
<reference evidence="5" key="1">
    <citation type="journal article" date="2019" name="Int. J. Syst. Evol. Microbiol.">
        <title>The Global Catalogue of Microorganisms (GCM) 10K type strain sequencing project: providing services to taxonomists for standard genome sequencing and annotation.</title>
        <authorList>
            <consortium name="The Broad Institute Genomics Platform"/>
            <consortium name="The Broad Institute Genome Sequencing Center for Infectious Disease"/>
            <person name="Wu L."/>
            <person name="Ma J."/>
        </authorList>
    </citation>
    <scope>NUCLEOTIDE SEQUENCE [LARGE SCALE GENOMIC DNA]</scope>
    <source>
        <strain evidence="5">CCUG 53903</strain>
    </source>
</reference>
<accession>A0ABW1CR15</accession>
<comment type="caution">
    <text evidence="4">The sequence shown here is derived from an EMBL/GenBank/DDBJ whole genome shotgun (WGS) entry which is preliminary data.</text>
</comment>
<dbReference type="InterPro" id="IPR036890">
    <property type="entry name" value="HATPase_C_sf"/>
</dbReference>
<dbReference type="PANTHER" id="PTHR35526">
    <property type="entry name" value="ANTI-SIGMA-F FACTOR RSBW-RELATED"/>
    <property type="match status" value="1"/>
</dbReference>
<protein>
    <submittedName>
        <fullName evidence="4">Anti-sigma factor RsbA family regulatory protein</fullName>
    </submittedName>
</protein>
<dbReference type="EMBL" id="JBHSPA010000027">
    <property type="protein sequence ID" value="MFC5827110.1"/>
    <property type="molecule type" value="Genomic_DNA"/>
</dbReference>
<dbReference type="Pfam" id="PF14417">
    <property type="entry name" value="MEDS"/>
    <property type="match status" value="1"/>
</dbReference>
<dbReference type="Proteomes" id="UP001596058">
    <property type="component" value="Unassembled WGS sequence"/>
</dbReference>
<keyword evidence="1" id="KW-0418">Kinase</keyword>
<dbReference type="SUPFAM" id="SSF55874">
    <property type="entry name" value="ATPase domain of HSP90 chaperone/DNA topoisomerase II/histidine kinase"/>
    <property type="match status" value="1"/>
</dbReference>
<dbReference type="RefSeq" id="WP_379516610.1">
    <property type="nucleotide sequence ID" value="NZ_JBHSPA010000027.1"/>
</dbReference>
<dbReference type="InterPro" id="IPR025847">
    <property type="entry name" value="MEDS_domain"/>
</dbReference>
<dbReference type="InterPro" id="IPR047718">
    <property type="entry name" value="RsbA-like_anti_sig"/>
</dbReference>
<name>A0ABW1CR15_9ACTN</name>
<organism evidence="4 5">
    <name type="scientific">Nonomuraea insulae</name>
    <dbReference type="NCBI Taxonomy" id="1616787"/>
    <lineage>
        <taxon>Bacteria</taxon>
        <taxon>Bacillati</taxon>
        <taxon>Actinomycetota</taxon>
        <taxon>Actinomycetes</taxon>
        <taxon>Streptosporangiales</taxon>
        <taxon>Streptosporangiaceae</taxon>
        <taxon>Nonomuraea</taxon>
    </lineage>
</organism>
<dbReference type="Pfam" id="PF13581">
    <property type="entry name" value="HATPase_c_2"/>
    <property type="match status" value="1"/>
</dbReference>
<evidence type="ECO:0000313" key="5">
    <source>
        <dbReference type="Proteomes" id="UP001596058"/>
    </source>
</evidence>
<keyword evidence="5" id="KW-1185">Reference proteome</keyword>
<dbReference type="PANTHER" id="PTHR35526:SF3">
    <property type="entry name" value="ANTI-SIGMA-F FACTOR RSBW"/>
    <property type="match status" value="1"/>
</dbReference>
<dbReference type="Gene3D" id="3.30.565.10">
    <property type="entry name" value="Histidine kinase-like ATPase, C-terminal domain"/>
    <property type="match status" value="1"/>
</dbReference>
<dbReference type="NCBIfam" id="NF041045">
    <property type="entry name" value="RsbA_anti_sig"/>
    <property type="match status" value="1"/>
</dbReference>
<dbReference type="InterPro" id="IPR003594">
    <property type="entry name" value="HATPase_dom"/>
</dbReference>
<evidence type="ECO:0000256" key="1">
    <source>
        <dbReference type="ARBA" id="ARBA00022527"/>
    </source>
</evidence>